<feature type="domain" description="CBS" evidence="3">
    <location>
        <begin position="74"/>
        <end position="129"/>
    </location>
</feature>
<accession>A0AAW7ZDR1</accession>
<dbReference type="Proteomes" id="UP001172911">
    <property type="component" value="Unassembled WGS sequence"/>
</dbReference>
<gene>
    <name evidence="4" type="ORF">P6N53_06805</name>
</gene>
<keyword evidence="5" id="KW-1185">Reference proteome</keyword>
<name>A0AAW7ZDR1_9FIRM</name>
<feature type="domain" description="CBS" evidence="3">
    <location>
        <begin position="9"/>
        <end position="66"/>
    </location>
</feature>
<dbReference type="InterPro" id="IPR051257">
    <property type="entry name" value="Diverse_CBS-Domain"/>
</dbReference>
<dbReference type="AlphaFoldDB" id="A0AAW7ZDR1"/>
<dbReference type="SMART" id="SM00116">
    <property type="entry name" value="CBS"/>
    <property type="match status" value="2"/>
</dbReference>
<reference evidence="4" key="1">
    <citation type="journal article" date="2023" name="J. Hazard. Mater.">
        <title>Anaerobic biodegradation of pyrene and benzo[a]pyrene by a new sulfate-reducing Desulforamulus aquiferis strain DSA.</title>
        <authorList>
            <person name="Zhang Z."/>
            <person name="Sun J."/>
            <person name="Gong X."/>
            <person name="Wang C."/>
            <person name="Wang H."/>
        </authorList>
    </citation>
    <scope>NUCLEOTIDE SEQUENCE</scope>
    <source>
        <strain evidence="4">DSA</strain>
    </source>
</reference>
<dbReference type="PANTHER" id="PTHR43080">
    <property type="entry name" value="CBS DOMAIN-CONTAINING PROTEIN CBSX3, MITOCHONDRIAL"/>
    <property type="match status" value="1"/>
</dbReference>
<organism evidence="4 5">
    <name type="scientific">Desulforamulus aquiferis</name>
    <dbReference type="NCBI Taxonomy" id="1397668"/>
    <lineage>
        <taxon>Bacteria</taxon>
        <taxon>Bacillati</taxon>
        <taxon>Bacillota</taxon>
        <taxon>Clostridia</taxon>
        <taxon>Eubacteriales</taxon>
        <taxon>Peptococcaceae</taxon>
        <taxon>Desulforamulus</taxon>
    </lineage>
</organism>
<evidence type="ECO:0000313" key="5">
    <source>
        <dbReference type="Proteomes" id="UP001172911"/>
    </source>
</evidence>
<dbReference type="InterPro" id="IPR000644">
    <property type="entry name" value="CBS_dom"/>
</dbReference>
<dbReference type="CDD" id="cd04622">
    <property type="entry name" value="CBS_pair_HRP1_like"/>
    <property type="match status" value="1"/>
</dbReference>
<dbReference type="SUPFAM" id="SSF54631">
    <property type="entry name" value="CBS-domain pair"/>
    <property type="match status" value="1"/>
</dbReference>
<comment type="caution">
    <text evidence="4">The sequence shown here is derived from an EMBL/GenBank/DDBJ whole genome shotgun (WGS) entry which is preliminary data.</text>
</comment>
<protein>
    <submittedName>
        <fullName evidence="4">CBS domain-containing protein</fullName>
    </submittedName>
</protein>
<dbReference type="PANTHER" id="PTHR43080:SF2">
    <property type="entry name" value="CBS DOMAIN-CONTAINING PROTEIN"/>
    <property type="match status" value="1"/>
</dbReference>
<dbReference type="RefSeq" id="WP_304542044.1">
    <property type="nucleotide sequence ID" value="NZ_JARPTC010000009.1"/>
</dbReference>
<reference evidence="4" key="2">
    <citation type="submission" date="2023-03" db="EMBL/GenBank/DDBJ databases">
        <authorList>
            <person name="Zhang Z."/>
        </authorList>
    </citation>
    <scope>NUCLEOTIDE SEQUENCE</scope>
    <source>
        <strain evidence="4">DSA</strain>
    </source>
</reference>
<dbReference type="Gene3D" id="3.10.580.10">
    <property type="entry name" value="CBS-domain"/>
    <property type="match status" value="1"/>
</dbReference>
<dbReference type="Pfam" id="PF00571">
    <property type="entry name" value="CBS"/>
    <property type="match status" value="2"/>
</dbReference>
<sequence length="145" mass="15435">MNRSLKDIMTQSVATISPKQTVKEAAELMSQHNVGSIPVVEDGTCVGIITDRDITLRAVSQGHNPQSTAVQSVMTSDVVTGDSSMDVHEAANLMAQRQIRRLPVIDNGKLAGIVALGDLATENIYQNEAGQALSNISTPSAPRMH</sequence>
<evidence type="ECO:0000259" key="3">
    <source>
        <dbReference type="PROSITE" id="PS51371"/>
    </source>
</evidence>
<keyword evidence="1 2" id="KW-0129">CBS domain</keyword>
<evidence type="ECO:0000313" key="4">
    <source>
        <dbReference type="EMBL" id="MDO7786930.1"/>
    </source>
</evidence>
<dbReference type="PROSITE" id="PS51371">
    <property type="entry name" value="CBS"/>
    <property type="match status" value="2"/>
</dbReference>
<dbReference type="EMBL" id="JARPTC010000009">
    <property type="protein sequence ID" value="MDO7786930.1"/>
    <property type="molecule type" value="Genomic_DNA"/>
</dbReference>
<proteinExistence type="predicted"/>
<dbReference type="InterPro" id="IPR046342">
    <property type="entry name" value="CBS_dom_sf"/>
</dbReference>
<evidence type="ECO:0000256" key="2">
    <source>
        <dbReference type="PROSITE-ProRule" id="PRU00703"/>
    </source>
</evidence>
<evidence type="ECO:0000256" key="1">
    <source>
        <dbReference type="ARBA" id="ARBA00023122"/>
    </source>
</evidence>